<dbReference type="EMBL" id="NHYE01005366">
    <property type="protein sequence ID" value="PPQ74067.1"/>
    <property type="molecule type" value="Genomic_DNA"/>
</dbReference>
<gene>
    <name evidence="1" type="ORF">CVT26_006948</name>
</gene>
<comment type="caution">
    <text evidence="1">The sequence shown here is derived from an EMBL/GenBank/DDBJ whole genome shotgun (WGS) entry which is preliminary data.</text>
</comment>
<organism evidence="1 2">
    <name type="scientific">Gymnopilus dilepis</name>
    <dbReference type="NCBI Taxonomy" id="231916"/>
    <lineage>
        <taxon>Eukaryota</taxon>
        <taxon>Fungi</taxon>
        <taxon>Dikarya</taxon>
        <taxon>Basidiomycota</taxon>
        <taxon>Agaricomycotina</taxon>
        <taxon>Agaricomycetes</taxon>
        <taxon>Agaricomycetidae</taxon>
        <taxon>Agaricales</taxon>
        <taxon>Agaricineae</taxon>
        <taxon>Hymenogastraceae</taxon>
        <taxon>Gymnopilus</taxon>
    </lineage>
</organism>
<keyword evidence="2" id="KW-1185">Reference proteome</keyword>
<accession>A0A409W6C6</accession>
<sequence>MQAFWVGLLSTEVYGGVDGLTSETEATPSGINPINHRFCLRVAVPGTGSLTKAPETSVKFQRALVYGVVGGAFKIPEHR</sequence>
<evidence type="ECO:0000313" key="2">
    <source>
        <dbReference type="Proteomes" id="UP000284706"/>
    </source>
</evidence>
<dbReference type="Proteomes" id="UP000284706">
    <property type="component" value="Unassembled WGS sequence"/>
</dbReference>
<protein>
    <submittedName>
        <fullName evidence="1">Uncharacterized protein</fullName>
    </submittedName>
</protein>
<dbReference type="AlphaFoldDB" id="A0A409W6C6"/>
<dbReference type="InParanoid" id="A0A409W6C6"/>
<proteinExistence type="predicted"/>
<evidence type="ECO:0000313" key="1">
    <source>
        <dbReference type="EMBL" id="PPQ74067.1"/>
    </source>
</evidence>
<name>A0A409W6C6_9AGAR</name>
<reference evidence="1 2" key="1">
    <citation type="journal article" date="2018" name="Evol. Lett.">
        <title>Horizontal gene cluster transfer increased hallucinogenic mushroom diversity.</title>
        <authorList>
            <person name="Reynolds H.T."/>
            <person name="Vijayakumar V."/>
            <person name="Gluck-Thaler E."/>
            <person name="Korotkin H.B."/>
            <person name="Matheny P.B."/>
            <person name="Slot J.C."/>
        </authorList>
    </citation>
    <scope>NUCLEOTIDE SEQUENCE [LARGE SCALE GENOMIC DNA]</scope>
    <source>
        <strain evidence="1 2">SRW20</strain>
    </source>
</reference>